<dbReference type="PANTHER" id="PTHR42760:SF133">
    <property type="entry name" value="3-OXOACYL-[ACYL-CARRIER-PROTEIN] REDUCTASE"/>
    <property type="match status" value="1"/>
</dbReference>
<dbReference type="GO" id="GO:0006633">
    <property type="term" value="P:fatty acid biosynthetic process"/>
    <property type="evidence" value="ECO:0007669"/>
    <property type="project" value="TreeGrafter"/>
</dbReference>
<dbReference type="PANTHER" id="PTHR42760">
    <property type="entry name" value="SHORT-CHAIN DEHYDROGENASES/REDUCTASES FAMILY MEMBER"/>
    <property type="match status" value="1"/>
</dbReference>
<dbReference type="InterPro" id="IPR036291">
    <property type="entry name" value="NAD(P)-bd_dom_sf"/>
</dbReference>
<dbReference type="AlphaFoldDB" id="A0A3S4D202"/>
<reference evidence="4 5" key="1">
    <citation type="submission" date="2018-04" db="EMBL/GenBank/DDBJ databases">
        <authorList>
            <person name="Huttner S."/>
            <person name="Dainat J."/>
        </authorList>
    </citation>
    <scope>NUCLEOTIDE SEQUENCE [LARGE SCALE GENOMIC DNA]</scope>
</reference>
<dbReference type="InterPro" id="IPR002347">
    <property type="entry name" value="SDR_fam"/>
</dbReference>
<evidence type="ECO:0000313" key="5">
    <source>
        <dbReference type="Proteomes" id="UP000289323"/>
    </source>
</evidence>
<accession>A0A3S4D202</accession>
<proteinExistence type="inferred from homology"/>
<protein>
    <submittedName>
        <fullName evidence="4">6be22d94-fe33-4b8e-88f8-943ca5d91ca4</fullName>
    </submittedName>
</protein>
<dbReference type="EMBL" id="OUUZ01000003">
    <property type="protein sequence ID" value="SPQ20271.1"/>
    <property type="molecule type" value="Genomic_DNA"/>
</dbReference>
<evidence type="ECO:0000256" key="2">
    <source>
        <dbReference type="ARBA" id="ARBA00022857"/>
    </source>
</evidence>
<dbReference type="PRINTS" id="PR00081">
    <property type="entry name" value="GDHRDH"/>
</dbReference>
<dbReference type="PRINTS" id="PR00080">
    <property type="entry name" value="SDRFAMILY"/>
</dbReference>
<organism evidence="4 5">
    <name type="scientific">Thermothielavioides terrestris</name>
    <dbReference type="NCBI Taxonomy" id="2587410"/>
    <lineage>
        <taxon>Eukaryota</taxon>
        <taxon>Fungi</taxon>
        <taxon>Dikarya</taxon>
        <taxon>Ascomycota</taxon>
        <taxon>Pezizomycotina</taxon>
        <taxon>Sordariomycetes</taxon>
        <taxon>Sordariomycetidae</taxon>
        <taxon>Sordariales</taxon>
        <taxon>Chaetomiaceae</taxon>
        <taxon>Thermothielavioides</taxon>
    </lineage>
</organism>
<dbReference type="Proteomes" id="UP000289323">
    <property type="component" value="Unassembled WGS sequence"/>
</dbReference>
<evidence type="ECO:0000313" key="4">
    <source>
        <dbReference type="EMBL" id="SPQ20271.1"/>
    </source>
</evidence>
<dbReference type="GO" id="GO:0048038">
    <property type="term" value="F:quinone binding"/>
    <property type="evidence" value="ECO:0007669"/>
    <property type="project" value="TreeGrafter"/>
</dbReference>
<dbReference type="SUPFAM" id="SSF51735">
    <property type="entry name" value="NAD(P)-binding Rossmann-fold domains"/>
    <property type="match status" value="1"/>
</dbReference>
<dbReference type="Gene3D" id="3.40.50.720">
    <property type="entry name" value="NAD(P)-binding Rossmann-like Domain"/>
    <property type="match status" value="1"/>
</dbReference>
<sequence length="266" mass="26731">MAPDTLSLAGKTAIVTGSGRENGIGAAIATALGRNGANVAINFVSDASAARAANVAASIQALGVKVVVVQADVSTPEGAAKLVKETLEGFKTDKIDILINNAGAGSGQGKLLVDLTPEEVQSAFALNTFSTLYMAQAAAPHMPEGGRIVNIGTVVTRMHNMPGVAVYGASKAAQEYLTSALAAELGPSKGITVNTVAPGPTKTDAATWFPAGALQEEVGRKLAIGARLGKVAGAPQEIADAVLLVVSDAARWITGQYVAASGGITQ</sequence>
<comment type="similarity">
    <text evidence="1">Belongs to the short-chain dehydrogenases/reductases (SDR) family.</text>
</comment>
<dbReference type="GO" id="GO:0016616">
    <property type="term" value="F:oxidoreductase activity, acting on the CH-OH group of donors, NAD or NADP as acceptor"/>
    <property type="evidence" value="ECO:0007669"/>
    <property type="project" value="TreeGrafter"/>
</dbReference>
<keyword evidence="3" id="KW-0560">Oxidoreductase</keyword>
<dbReference type="Pfam" id="PF13561">
    <property type="entry name" value="adh_short_C2"/>
    <property type="match status" value="1"/>
</dbReference>
<evidence type="ECO:0000256" key="1">
    <source>
        <dbReference type="ARBA" id="ARBA00006484"/>
    </source>
</evidence>
<keyword evidence="2" id="KW-0521">NADP</keyword>
<dbReference type="FunFam" id="3.40.50.720:FF:000084">
    <property type="entry name" value="Short-chain dehydrogenase reductase"/>
    <property type="match status" value="1"/>
</dbReference>
<gene>
    <name evidence="4" type="ORF">TT172_LOCUS2690</name>
</gene>
<name>A0A3S4D202_9PEZI</name>
<evidence type="ECO:0000256" key="3">
    <source>
        <dbReference type="ARBA" id="ARBA00023002"/>
    </source>
</evidence>